<dbReference type="InterPro" id="IPR040017">
    <property type="entry name" value="XPOT"/>
</dbReference>
<dbReference type="GO" id="GO:0071528">
    <property type="term" value="P:tRNA re-export from nucleus"/>
    <property type="evidence" value="ECO:0007669"/>
    <property type="project" value="UniProtKB-UniRule"/>
</dbReference>
<keyword evidence="15" id="KW-1185">Reference proteome</keyword>
<gene>
    <name evidence="14" type="primary">xpot</name>
    <name evidence="14" type="ORF">PPL_03660</name>
</gene>
<dbReference type="Gene3D" id="1.25.10.10">
    <property type="entry name" value="Leucine-rich Repeat Variant"/>
    <property type="match status" value="2"/>
</dbReference>
<dbReference type="EMBL" id="ADBJ01000017">
    <property type="protein sequence ID" value="EFA82882.1"/>
    <property type="molecule type" value="Genomic_DNA"/>
</dbReference>
<dbReference type="PANTHER" id="PTHR15952:SF11">
    <property type="entry name" value="EXPORTIN-T"/>
    <property type="match status" value="1"/>
</dbReference>
<dbReference type="Pfam" id="PF19282">
    <property type="entry name" value="Exportin-T"/>
    <property type="match status" value="1"/>
</dbReference>
<evidence type="ECO:0000256" key="3">
    <source>
        <dbReference type="ARBA" id="ARBA00022448"/>
    </source>
</evidence>
<dbReference type="Pfam" id="PF08389">
    <property type="entry name" value="Xpo1"/>
    <property type="match status" value="1"/>
</dbReference>
<comment type="subcellular location">
    <subcellularLocation>
        <location evidence="1 10">Cytoplasm</location>
    </subcellularLocation>
    <subcellularLocation>
        <location evidence="10">Nucleus</location>
    </subcellularLocation>
    <text evidence="10">Shuttles between the nucleus and the cytoplasm.</text>
</comment>
<dbReference type="InterPro" id="IPR011989">
    <property type="entry name" value="ARM-like"/>
</dbReference>
<evidence type="ECO:0000256" key="1">
    <source>
        <dbReference type="ARBA" id="ARBA00004496"/>
    </source>
</evidence>
<dbReference type="FunCoup" id="D3B6B2">
    <property type="interactions" value="894"/>
</dbReference>
<proteinExistence type="inferred from homology"/>
<dbReference type="OMA" id="HEMFLFG"/>
<dbReference type="STRING" id="670386.D3B6B2"/>
<protein>
    <recommendedName>
        <fullName evidence="2 10">Exportin-T</fullName>
    </recommendedName>
    <alternativeName>
        <fullName evidence="8 10">Exportin(tRNA)</fullName>
    </alternativeName>
    <alternativeName>
        <fullName evidence="9 10">tRNA exportin</fullName>
    </alternativeName>
</protein>
<comment type="caution">
    <text evidence="14">The sequence shown here is derived from an EMBL/GenBank/DDBJ whole genome shotgun (WGS) entry which is preliminary data.</text>
</comment>
<evidence type="ECO:0000313" key="15">
    <source>
        <dbReference type="Proteomes" id="UP000001396"/>
    </source>
</evidence>
<sequence>MDDFETAVIYSFDPLIGDDLKQKALALTNSVKESPDGWKYCTEKLFQTKSIHVKFFCFHVFQDLLLHKYAQLNDDDKFKLKSTLINYLKMVLAVQNEEAAVKNKYAQIVVLLFKQEYPENWSSFFQEFLSLLSNGPNLIDIFLRVLKAIDEEVVSYDVHRSTAELAHNTFIKDTMRDSAIKDIVLSWYEILVHYHQSNPQLANMTLQNIKYYVGWIDINLIVNDKFIPLFFKLLNNKALREEACDCFKEIVNKGMDSSAKLSLIKQLQITEIVNVVALDDLDFIIRVGSLVNLTGMEVLRGLESVSQSQDKKFEGGDQLLEQMLALLLKFMNNEHNDVSVSVMNFSALYITKIIRNKMKYSADFDFKNIDGEEEQQFTEFRKDLSTQFRNIFRICPEMVGSFVHNILTNIVQDPSKYFFTDIEVAIYLLFQMGEGISATPEDTMKSFERFFGAMVVLLSSSKIVENELHQIVALIYFETVVRYAKYIPADAQQLNSILMTFLDIRGVHNRNPVVRSRAGYLLNKLVKQLKVQLFPFINKIIESLKNHLIISYEIQKEVPFDEQLNFYESLGVLIGGASLSPQEEQNYVEKILTSPYQKMEEIITKALYKSDTKENPFYTTQLVQLISVIGTFSKGFTPVNNSTGTLKPEPHSYKIYFTKSLLLIIQLPNLIQQNEEIKSRTFFYMHRMVDCLGVDLKPMLPEILPTILSYANNIPTLIEFIMILNNSLSSTFTSPKNINIFEQILSTIIAGCTLSNEGIQKTSFSIIRRLIEEYGQGGNKPVEGFVKFIYNQILPICLQAPLQPQFNIADVASNQVLMEIAKSLKLIAQKYGDEFINYVGSAFLPSIQIQSTEIIQRFTQLLLPTAPLKDFQELFCKSGKPLQEEIVPYNLLEKKNQKMNNQNHQNKKQKLGNENYIYQYDISPDNNDRKDPVPKNNFNLDYNSYMEHMFKNVKEMEYIQKLEEEIEQMKIKEKEYLYLLEESRNQYKLKKEKSQILKSIIKYIENLSQEQY</sequence>
<dbReference type="RefSeq" id="XP_020434999.1">
    <property type="nucleotide sequence ID" value="XM_020574585.1"/>
</dbReference>
<evidence type="ECO:0000256" key="6">
    <source>
        <dbReference type="ARBA" id="ARBA00022884"/>
    </source>
</evidence>
<keyword evidence="7 10" id="KW-0539">Nucleus</keyword>
<dbReference type="AlphaFoldDB" id="D3B6B2"/>
<dbReference type="InterPro" id="IPR045546">
    <property type="entry name" value="Exportin-T_C"/>
</dbReference>
<feature type="coiled-coil region" evidence="11">
    <location>
        <begin position="952"/>
        <end position="979"/>
    </location>
</feature>
<keyword evidence="11" id="KW-0175">Coiled coil</keyword>
<evidence type="ECO:0000256" key="2">
    <source>
        <dbReference type="ARBA" id="ARBA00018928"/>
    </source>
</evidence>
<dbReference type="GO" id="GO:0016363">
    <property type="term" value="C:nuclear matrix"/>
    <property type="evidence" value="ECO:0007669"/>
    <property type="project" value="TreeGrafter"/>
</dbReference>
<keyword evidence="4 10" id="KW-0963">Cytoplasm</keyword>
<evidence type="ECO:0000256" key="9">
    <source>
        <dbReference type="ARBA" id="ARBA00032199"/>
    </source>
</evidence>
<dbReference type="GO" id="GO:0005737">
    <property type="term" value="C:cytoplasm"/>
    <property type="evidence" value="ECO:0007669"/>
    <property type="project" value="UniProtKB-SubCell"/>
</dbReference>
<feature type="domain" description="Exportin-1/Importin-beta-like" evidence="12">
    <location>
        <begin position="99"/>
        <end position="247"/>
    </location>
</feature>
<dbReference type="InterPro" id="IPR013598">
    <property type="entry name" value="Exportin-1/Importin-b-like"/>
</dbReference>
<evidence type="ECO:0000259" key="13">
    <source>
        <dbReference type="Pfam" id="PF19282"/>
    </source>
</evidence>
<evidence type="ECO:0000259" key="12">
    <source>
        <dbReference type="Pfam" id="PF08389"/>
    </source>
</evidence>
<dbReference type="GO" id="GO:0005643">
    <property type="term" value="C:nuclear pore"/>
    <property type="evidence" value="ECO:0007669"/>
    <property type="project" value="TreeGrafter"/>
</dbReference>
<evidence type="ECO:0000256" key="11">
    <source>
        <dbReference type="SAM" id="Coils"/>
    </source>
</evidence>
<keyword evidence="3 10" id="KW-0813">Transport</keyword>
<dbReference type="GeneID" id="31359147"/>
<dbReference type="PANTHER" id="PTHR15952">
    <property type="entry name" value="EXPORTIN-T/LOS1"/>
    <property type="match status" value="1"/>
</dbReference>
<dbReference type="InParanoid" id="D3B6B2"/>
<accession>D3B6B2</accession>
<evidence type="ECO:0000256" key="5">
    <source>
        <dbReference type="ARBA" id="ARBA00022555"/>
    </source>
</evidence>
<evidence type="ECO:0000256" key="4">
    <source>
        <dbReference type="ARBA" id="ARBA00022490"/>
    </source>
</evidence>
<evidence type="ECO:0000313" key="14">
    <source>
        <dbReference type="EMBL" id="EFA82882.1"/>
    </source>
</evidence>
<name>D3B6B2_HETP5</name>
<dbReference type="InterPro" id="IPR016024">
    <property type="entry name" value="ARM-type_fold"/>
</dbReference>
<comment type="similarity">
    <text evidence="10">Belongs to the exportin family.</text>
</comment>
<feature type="domain" description="Exportin-T C-terminal" evidence="13">
    <location>
        <begin position="352"/>
        <end position="721"/>
    </location>
</feature>
<dbReference type="SUPFAM" id="SSF48371">
    <property type="entry name" value="ARM repeat"/>
    <property type="match status" value="1"/>
</dbReference>
<dbReference type="Proteomes" id="UP000001396">
    <property type="component" value="Unassembled WGS sequence"/>
</dbReference>
<evidence type="ECO:0000256" key="8">
    <source>
        <dbReference type="ARBA" id="ARBA00029784"/>
    </source>
</evidence>
<dbReference type="GO" id="GO:0031267">
    <property type="term" value="F:small GTPase binding"/>
    <property type="evidence" value="ECO:0007669"/>
    <property type="project" value="InterPro"/>
</dbReference>
<reference evidence="14 15" key="1">
    <citation type="journal article" date="2011" name="Genome Res.">
        <title>Phylogeny-wide analysis of social amoeba genomes highlights ancient origins for complex intercellular communication.</title>
        <authorList>
            <person name="Heidel A.J."/>
            <person name="Lawal H.M."/>
            <person name="Felder M."/>
            <person name="Schilde C."/>
            <person name="Helps N.R."/>
            <person name="Tunggal B."/>
            <person name="Rivero F."/>
            <person name="John U."/>
            <person name="Schleicher M."/>
            <person name="Eichinger L."/>
            <person name="Platzer M."/>
            <person name="Noegel A.A."/>
            <person name="Schaap P."/>
            <person name="Gloeckner G."/>
        </authorList>
    </citation>
    <scope>NUCLEOTIDE SEQUENCE [LARGE SCALE GENOMIC DNA]</scope>
    <source>
        <strain evidence="15">ATCC 26659 / Pp 5 / PN500</strain>
    </source>
</reference>
<evidence type="ECO:0000256" key="10">
    <source>
        <dbReference type="RuleBase" id="RU366037"/>
    </source>
</evidence>
<dbReference type="GO" id="GO:0000049">
    <property type="term" value="F:tRNA binding"/>
    <property type="evidence" value="ECO:0007669"/>
    <property type="project" value="UniProtKB-UniRule"/>
</dbReference>
<keyword evidence="6 10" id="KW-0694">RNA-binding</keyword>
<organism evidence="14 15">
    <name type="scientific">Heterostelium pallidum (strain ATCC 26659 / Pp 5 / PN500)</name>
    <name type="common">Cellular slime mold</name>
    <name type="synonym">Polysphondylium pallidum</name>
    <dbReference type="NCBI Taxonomy" id="670386"/>
    <lineage>
        <taxon>Eukaryota</taxon>
        <taxon>Amoebozoa</taxon>
        <taxon>Evosea</taxon>
        <taxon>Eumycetozoa</taxon>
        <taxon>Dictyostelia</taxon>
        <taxon>Acytosteliales</taxon>
        <taxon>Acytosteliaceae</taxon>
        <taxon>Heterostelium</taxon>
    </lineage>
</organism>
<keyword evidence="5 10" id="KW-0820">tRNA-binding</keyword>
<comment type="function">
    <text evidence="10">tRNA nucleus export receptor which facilitates tRNA translocation across the nuclear pore complex.</text>
</comment>
<evidence type="ECO:0000256" key="7">
    <source>
        <dbReference type="ARBA" id="ARBA00023242"/>
    </source>
</evidence>